<dbReference type="EMBL" id="QGMK01000342">
    <property type="protein sequence ID" value="TVY82280.1"/>
    <property type="molecule type" value="Genomic_DNA"/>
</dbReference>
<keyword evidence="3" id="KW-1185">Reference proteome</keyword>
<feature type="compositionally biased region" description="Low complexity" evidence="1">
    <location>
        <begin position="1"/>
        <end position="27"/>
    </location>
</feature>
<feature type="region of interest" description="Disordered" evidence="1">
    <location>
        <begin position="1"/>
        <end position="115"/>
    </location>
</feature>
<name>A0A8T9CED7_9HELO</name>
<evidence type="ECO:0000313" key="2">
    <source>
        <dbReference type="EMBL" id="TVY82280.1"/>
    </source>
</evidence>
<reference evidence="2 3" key="1">
    <citation type="submission" date="2018-05" db="EMBL/GenBank/DDBJ databases">
        <title>Genome sequencing and assembly of the regulated plant pathogen Lachnellula willkommii and related sister species for the development of diagnostic species identification markers.</title>
        <authorList>
            <person name="Giroux E."/>
            <person name="Bilodeau G."/>
        </authorList>
    </citation>
    <scope>NUCLEOTIDE SEQUENCE [LARGE SCALE GENOMIC DNA]</scope>
    <source>
        <strain evidence="2 3">CBS 268.59</strain>
    </source>
</reference>
<sequence>MSLSNYSYSSSSTFTSSSSNGGQRSGQAYKSTTSSDPSGTRVQTTSQTLGEPAMQETRHYNSEGKQILEGGRVLGQGNESAGNARRIEDVTDENNNDREYRDRMEDEYAKREGGA</sequence>
<proteinExistence type="predicted"/>
<protein>
    <submittedName>
        <fullName evidence="2">Uncharacterized protein</fullName>
    </submittedName>
</protein>
<comment type="caution">
    <text evidence="2">The sequence shown here is derived from an EMBL/GenBank/DDBJ whole genome shotgun (WGS) entry which is preliminary data.</text>
</comment>
<evidence type="ECO:0000256" key="1">
    <source>
        <dbReference type="SAM" id="MobiDB-lite"/>
    </source>
</evidence>
<feature type="compositionally biased region" description="Basic and acidic residues" evidence="1">
    <location>
        <begin position="85"/>
        <end position="115"/>
    </location>
</feature>
<dbReference type="OrthoDB" id="4161095at2759"/>
<feature type="compositionally biased region" description="Polar residues" evidence="1">
    <location>
        <begin position="28"/>
        <end position="49"/>
    </location>
</feature>
<organism evidence="2 3">
    <name type="scientific">Lachnellula suecica</name>
    <dbReference type="NCBI Taxonomy" id="602035"/>
    <lineage>
        <taxon>Eukaryota</taxon>
        <taxon>Fungi</taxon>
        <taxon>Dikarya</taxon>
        <taxon>Ascomycota</taxon>
        <taxon>Pezizomycotina</taxon>
        <taxon>Leotiomycetes</taxon>
        <taxon>Helotiales</taxon>
        <taxon>Lachnaceae</taxon>
        <taxon>Lachnellula</taxon>
    </lineage>
</organism>
<evidence type="ECO:0000313" key="3">
    <source>
        <dbReference type="Proteomes" id="UP000469558"/>
    </source>
</evidence>
<accession>A0A8T9CED7</accession>
<dbReference type="AlphaFoldDB" id="A0A8T9CED7"/>
<gene>
    <name evidence="2" type="ORF">LSUE1_G006280</name>
</gene>
<dbReference type="Proteomes" id="UP000469558">
    <property type="component" value="Unassembled WGS sequence"/>
</dbReference>